<sequence>MTEQIAPPPPVTPAPALPPMPDAPPPGTPVPTGKDRRVLRAVLRWTAAVAVFAAVGSATAYGITRMDRTDVPGLATASDGRWKYPTLTAAPLPSGRPGPFDESNAAGAHYADLRDLLLPLPEGVAADRELRGKDGWLRTETFLSEYQEESDRDALRLQLVDAGLRHIAARGWTADDGTHTRIYLLQFGTAAVVDNLHTMELAPYDRPAYAVRGTETVESDEDFPEAAESDDVLTSVYTEPEPYGGEQVREAYLGAGDVLAVVLQSRAGGAGEVPFQQTVALQTRLLR</sequence>
<dbReference type="RefSeq" id="WP_381158707.1">
    <property type="nucleotide sequence ID" value="NZ_BAAATN010000025.1"/>
</dbReference>
<evidence type="ECO:0000256" key="1">
    <source>
        <dbReference type="SAM" id="MobiDB-lite"/>
    </source>
</evidence>
<feature type="compositionally biased region" description="Pro residues" evidence="1">
    <location>
        <begin position="1"/>
        <end position="29"/>
    </location>
</feature>
<comment type="caution">
    <text evidence="3">The sequence shown here is derived from an EMBL/GenBank/DDBJ whole genome shotgun (WGS) entry which is preliminary data.</text>
</comment>
<keyword evidence="2" id="KW-0812">Transmembrane</keyword>
<dbReference type="EMBL" id="JBHSJO010000001">
    <property type="protein sequence ID" value="MFC5017031.1"/>
    <property type="molecule type" value="Genomic_DNA"/>
</dbReference>
<proteinExistence type="predicted"/>
<feature type="transmembrane region" description="Helical" evidence="2">
    <location>
        <begin position="42"/>
        <end position="63"/>
    </location>
</feature>
<keyword evidence="2" id="KW-0472">Membrane</keyword>
<gene>
    <name evidence="3" type="ORF">ACFPRC_19430</name>
</gene>
<reference evidence="4" key="1">
    <citation type="journal article" date="2019" name="Int. J. Syst. Evol. Microbiol.">
        <title>The Global Catalogue of Microorganisms (GCM) 10K type strain sequencing project: providing services to taxonomists for standard genome sequencing and annotation.</title>
        <authorList>
            <consortium name="The Broad Institute Genomics Platform"/>
            <consortium name="The Broad Institute Genome Sequencing Center for Infectious Disease"/>
            <person name="Wu L."/>
            <person name="Ma J."/>
        </authorList>
    </citation>
    <scope>NUCLEOTIDE SEQUENCE [LARGE SCALE GENOMIC DNA]</scope>
    <source>
        <strain evidence="4">CGMCC 4.1542</strain>
    </source>
</reference>
<keyword evidence="4" id="KW-1185">Reference proteome</keyword>
<evidence type="ECO:0000313" key="4">
    <source>
        <dbReference type="Proteomes" id="UP001595855"/>
    </source>
</evidence>
<evidence type="ECO:0000256" key="2">
    <source>
        <dbReference type="SAM" id="Phobius"/>
    </source>
</evidence>
<evidence type="ECO:0000313" key="3">
    <source>
        <dbReference type="EMBL" id="MFC5017031.1"/>
    </source>
</evidence>
<protein>
    <submittedName>
        <fullName evidence="3">Uncharacterized protein</fullName>
    </submittedName>
</protein>
<accession>A0ABV9WYY9</accession>
<name>A0ABV9WYY9_9ACTN</name>
<keyword evidence="2" id="KW-1133">Transmembrane helix</keyword>
<dbReference type="Proteomes" id="UP001595855">
    <property type="component" value="Unassembled WGS sequence"/>
</dbReference>
<feature type="region of interest" description="Disordered" evidence="1">
    <location>
        <begin position="1"/>
        <end position="34"/>
    </location>
</feature>
<organism evidence="3 4">
    <name type="scientific">Streptomyces lienomycini</name>
    <dbReference type="NCBI Taxonomy" id="284035"/>
    <lineage>
        <taxon>Bacteria</taxon>
        <taxon>Bacillati</taxon>
        <taxon>Actinomycetota</taxon>
        <taxon>Actinomycetes</taxon>
        <taxon>Kitasatosporales</taxon>
        <taxon>Streptomycetaceae</taxon>
        <taxon>Streptomyces</taxon>
    </lineage>
</organism>